<organism evidence="2 3">
    <name type="scientific">Capnocytophaga sputigena</name>
    <dbReference type="NCBI Taxonomy" id="1019"/>
    <lineage>
        <taxon>Bacteria</taxon>
        <taxon>Pseudomonadati</taxon>
        <taxon>Bacteroidota</taxon>
        <taxon>Flavobacteriia</taxon>
        <taxon>Flavobacteriales</taxon>
        <taxon>Flavobacteriaceae</taxon>
        <taxon>Capnocytophaga</taxon>
    </lineage>
</organism>
<feature type="transmembrane region" description="Helical" evidence="1">
    <location>
        <begin position="12"/>
        <end position="34"/>
    </location>
</feature>
<dbReference type="AlphaFoldDB" id="A0A250F2Q6"/>
<dbReference type="RefSeq" id="WP_095898360.1">
    <property type="nucleotide sequence ID" value="NZ_CAUOZK010000049.1"/>
</dbReference>
<dbReference type="Proteomes" id="UP000217334">
    <property type="component" value="Chromosome"/>
</dbReference>
<keyword evidence="1" id="KW-1133">Transmembrane helix</keyword>
<evidence type="ECO:0000313" key="3">
    <source>
        <dbReference type="Proteomes" id="UP000217334"/>
    </source>
</evidence>
<evidence type="ECO:0000256" key="1">
    <source>
        <dbReference type="SAM" id="Phobius"/>
    </source>
</evidence>
<evidence type="ECO:0000313" key="2">
    <source>
        <dbReference type="EMBL" id="ATA79429.1"/>
    </source>
</evidence>
<proteinExistence type="predicted"/>
<keyword evidence="1" id="KW-0812">Transmembrane</keyword>
<dbReference type="EMBL" id="CP022383">
    <property type="protein sequence ID" value="ATA79429.1"/>
    <property type="molecule type" value="Genomic_DNA"/>
</dbReference>
<gene>
    <name evidence="2" type="ORF">CGC59_06975</name>
</gene>
<dbReference type="GeneID" id="78162260"/>
<protein>
    <submittedName>
        <fullName evidence="2">Uncharacterized protein</fullName>
    </submittedName>
</protein>
<accession>A0A250F2Q6</accession>
<keyword evidence="1" id="KW-0472">Membrane</keyword>
<sequence length="162" mass="18750">MAILRLNKNAKRIIIVIMVITAIIIARIIISNYYENQKVELSKKCFNDSNIGFYHKEFSFYFPEELELQGAQILQIHNQDTIVIDYRILGHNIVINSPKNLKSEDIIKIILKDAVFTLRDFRNGPRFGGGRVFLGCFLQECVINNRKKICDDAGIFMFFSTL</sequence>
<reference evidence="3" key="1">
    <citation type="submission" date="2017-06" db="EMBL/GenBank/DDBJ databases">
        <title>Capnocytophaga spp. assemblies.</title>
        <authorList>
            <person name="Gulvik C.A."/>
        </authorList>
    </citation>
    <scope>NUCLEOTIDE SEQUENCE [LARGE SCALE GENOMIC DNA]</scope>
    <source>
        <strain evidence="3">H4486</strain>
    </source>
</reference>
<name>A0A250F2Q6_CAPSP</name>